<dbReference type="InterPro" id="IPR029068">
    <property type="entry name" value="Glyas_Bleomycin-R_OHBP_Dase"/>
</dbReference>
<dbReference type="AlphaFoldDB" id="A0A075HB39"/>
<dbReference type="InterPro" id="IPR004360">
    <property type="entry name" value="Glyas_Fos-R_dOase_dom"/>
</dbReference>
<accession>A0A075HB39</accession>
<evidence type="ECO:0000313" key="2">
    <source>
        <dbReference type="EMBL" id="AIF13174.1"/>
    </source>
</evidence>
<dbReference type="Gene3D" id="3.10.180.10">
    <property type="entry name" value="2,3-Dihydroxybiphenyl 1,2-Dioxygenase, domain 1"/>
    <property type="match status" value="1"/>
</dbReference>
<proteinExistence type="predicted"/>
<reference evidence="2" key="1">
    <citation type="journal article" date="2014" name="Genome Biol. Evol.">
        <title>Pangenome evidence for extensive interdomain horizontal transfer affecting lineage core and shell genes in uncultured planktonic thaumarchaeota and euryarchaeota.</title>
        <authorList>
            <person name="Deschamps P."/>
            <person name="Zivanovic Y."/>
            <person name="Moreira D."/>
            <person name="Rodriguez-Valera F."/>
            <person name="Lopez-Garcia P."/>
        </authorList>
    </citation>
    <scope>NUCLEOTIDE SEQUENCE</scope>
</reference>
<feature type="domain" description="Glyoxalase/fosfomycin resistance/dioxygenase" evidence="1">
    <location>
        <begin position="22"/>
        <end position="132"/>
    </location>
</feature>
<dbReference type="EMBL" id="KF900965">
    <property type="protein sequence ID" value="AIF13174.1"/>
    <property type="molecule type" value="Genomic_DNA"/>
</dbReference>
<evidence type="ECO:0000259" key="1">
    <source>
        <dbReference type="Pfam" id="PF00903"/>
    </source>
</evidence>
<dbReference type="SUPFAM" id="SSF54593">
    <property type="entry name" value="Glyoxalase/Bleomycin resistance protein/Dihydroxybiphenyl dioxygenase"/>
    <property type="match status" value="1"/>
</dbReference>
<sequence length="139" mass="15889">MATKKELLKKILAELHPRESVVLASDFQALVDWYQHVLGFKVKQLFEEDYHYCYLENENGIKLGIADAKEMGVNPNDRKSNTVILQFQVADVKSFLEHVGDNDGKITFGPSQDKKDSFWYGGFSDLEGNPFWVVDENCP</sequence>
<name>A0A075HB39_9EURY</name>
<organism evidence="2">
    <name type="scientific">uncultured marine group II/III euryarchaeote KM3_60_A11</name>
    <dbReference type="NCBI Taxonomy" id="1456469"/>
    <lineage>
        <taxon>Archaea</taxon>
        <taxon>Methanobacteriati</taxon>
        <taxon>Methanobacteriota</taxon>
        <taxon>environmental samples</taxon>
    </lineage>
</organism>
<dbReference type="Pfam" id="PF00903">
    <property type="entry name" value="Glyoxalase"/>
    <property type="match status" value="1"/>
</dbReference>
<protein>
    <recommendedName>
        <fullName evidence="1">Glyoxalase/fosfomycin resistance/dioxygenase domain-containing protein</fullName>
    </recommendedName>
</protein>